<evidence type="ECO:0000256" key="2">
    <source>
        <dbReference type="ARBA" id="ARBA00001946"/>
    </source>
</evidence>
<dbReference type="Pfam" id="PF02516">
    <property type="entry name" value="STT3"/>
    <property type="match status" value="1"/>
</dbReference>
<feature type="transmembrane region" description="Helical" evidence="17">
    <location>
        <begin position="259"/>
        <end position="280"/>
    </location>
</feature>
<dbReference type="GO" id="GO:0046872">
    <property type="term" value="F:metal ion binding"/>
    <property type="evidence" value="ECO:0007669"/>
    <property type="project" value="UniProtKB-KW"/>
</dbReference>
<feature type="domain" description="Archaeal glycosylation protein B peripheral" evidence="19">
    <location>
        <begin position="715"/>
        <end position="803"/>
    </location>
</feature>
<keyword evidence="9 17" id="KW-0812">Transmembrane</keyword>
<dbReference type="InterPro" id="IPR054479">
    <property type="entry name" value="AglB-like_core"/>
</dbReference>
<evidence type="ECO:0000256" key="15">
    <source>
        <dbReference type="ARBA" id="ARBA00030679"/>
    </source>
</evidence>
<keyword evidence="13 17" id="KW-0472">Membrane</keyword>
<dbReference type="AlphaFoldDB" id="A0AAP2RC14"/>
<feature type="transmembrane region" description="Helical" evidence="17">
    <location>
        <begin position="445"/>
        <end position="468"/>
    </location>
</feature>
<feature type="transmembrane region" description="Helical" evidence="17">
    <location>
        <begin position="292"/>
        <end position="313"/>
    </location>
</feature>
<name>A0AAP2RC14_9EURY</name>
<feature type="transmembrane region" description="Helical" evidence="17">
    <location>
        <begin position="20"/>
        <end position="40"/>
    </location>
</feature>
<comment type="pathway">
    <text evidence="4">Protein modification; protein glycosylation.</text>
</comment>
<evidence type="ECO:0000256" key="4">
    <source>
        <dbReference type="ARBA" id="ARBA00004922"/>
    </source>
</evidence>
<evidence type="ECO:0000256" key="17">
    <source>
        <dbReference type="SAM" id="Phobius"/>
    </source>
</evidence>
<dbReference type="RefSeq" id="WP_230740883.1">
    <property type="nucleotide sequence ID" value="NZ_PGCK01000002.1"/>
</dbReference>
<comment type="caution">
    <text evidence="21">The sequence shown here is derived from an EMBL/GenBank/DDBJ whole genome shotgun (WGS) entry which is preliminary data.</text>
</comment>
<evidence type="ECO:0000256" key="5">
    <source>
        <dbReference type="ARBA" id="ARBA00010810"/>
    </source>
</evidence>
<keyword evidence="14" id="KW-0464">Manganese</keyword>
<dbReference type="InterPro" id="IPR026410">
    <property type="entry name" value="OlisacTrfase_arch"/>
</dbReference>
<feature type="transmembrane region" description="Helical" evidence="17">
    <location>
        <begin position="389"/>
        <end position="410"/>
    </location>
</feature>
<comment type="similarity">
    <text evidence="5">Belongs to the STT3 family.</text>
</comment>
<evidence type="ECO:0000256" key="16">
    <source>
        <dbReference type="ARBA" id="ARBA00034066"/>
    </source>
</evidence>
<dbReference type="EC" id="2.4.99.21" evidence="6"/>
<feature type="domain" description="AglB-like core" evidence="20">
    <location>
        <begin position="525"/>
        <end position="617"/>
    </location>
</feature>
<evidence type="ECO:0000256" key="8">
    <source>
        <dbReference type="ARBA" id="ARBA00022679"/>
    </source>
</evidence>
<keyword evidence="8 21" id="KW-0808">Transferase</keyword>
<feature type="transmembrane region" description="Helical" evidence="17">
    <location>
        <begin position="422"/>
        <end position="439"/>
    </location>
</feature>
<comment type="cofactor">
    <cofactor evidence="1">
        <name>Mn(2+)</name>
        <dbReference type="ChEBI" id="CHEBI:29035"/>
    </cofactor>
</comment>
<dbReference type="Gene3D" id="3.40.50.12610">
    <property type="match status" value="1"/>
</dbReference>
<comment type="subcellular location">
    <subcellularLocation>
        <location evidence="3">Cell membrane</location>
        <topology evidence="3">Multi-pass membrane protein</topology>
    </subcellularLocation>
</comment>
<dbReference type="GO" id="GO:0005886">
    <property type="term" value="C:plasma membrane"/>
    <property type="evidence" value="ECO:0007669"/>
    <property type="project" value="UniProtKB-SubCell"/>
</dbReference>
<evidence type="ECO:0000313" key="22">
    <source>
        <dbReference type="Proteomes" id="UP001320159"/>
    </source>
</evidence>
<proteinExistence type="inferred from homology"/>
<feature type="transmembrane region" description="Helical" evidence="17">
    <location>
        <begin position="489"/>
        <end position="510"/>
    </location>
</feature>
<evidence type="ECO:0000259" key="19">
    <source>
        <dbReference type="Pfam" id="PF18079"/>
    </source>
</evidence>
<dbReference type="Proteomes" id="UP001320159">
    <property type="component" value="Unassembled WGS sequence"/>
</dbReference>
<sequence>MISLMVLAMTPIREKIPGIFNNHFLLLAGIMVLGLIIRLIPVTYNIINGQVILPEFDTYYHLRRITYTIEHFPFTNIYDSYVNYPGGYLIGWPPLFDLIAATLSLIVGLGSPDRFTIELTSSMLPVAIGLLSLIPLYYLTKDAMGEKAALIAALVMAILPAAVFRTVFGFADHHALEVLVSLTMYVLFIRGVTMARDSGLGFSNLKENRKPVTYAVLAGIAAACMVFTWDGAPIFISIIVIYAFIQYAYDAYNKMNPEYLTVSGLITSVTALMIVAPFAATSNMGQQFQITAIYLSWFHILFLLGIAIFFLAAGMLFKTMADKKAPWYSAPAIVITAGAAALMFIKLALPQFFSNIEEGLIFLSGGSKVLQTIVEVEPLLSYNGELSFIIPWVYFSTAFILAILGFIAYLAFTLPDKKVRNVEIFLIVWTLIIIVLGLLQKRFVYLLAVNVAIFSGYMIYVGLNLAGLDNIGKAEKSRGKKKMPKAGEGAIQPALIAVFIISIIVLLPVLNNAITIASTQEQYSKDWNDACTWLRDNTPKTSYTYSADIGTAPEYGVMSWWDYGNFILYRGERPAVSNNFQTGIEDSARYFVAGDESYANSIMDKRNCRYVMIDQRMGSPYAGAMYGIFDNIPYMADEDPSSYYMFYRMPEPLGSEEVIDGNDKYYDSMYARMFYGDGCGGFNELGGIVDGLEHYRLVYVTSGIDPVKIFEYVKGSKITGTAQPGSKVELRLTLEIPGGDTNKKTYYSSAIADSDGQYSFTVPYPTSGYPGVIKAVSKYSIISGASEVLVDVPEDAISEGKVINAGVLS</sequence>
<dbReference type="Pfam" id="PF18079">
    <property type="entry name" value="AglB_L1"/>
    <property type="match status" value="1"/>
</dbReference>
<evidence type="ECO:0000256" key="11">
    <source>
        <dbReference type="ARBA" id="ARBA00022842"/>
    </source>
</evidence>
<feature type="transmembrane region" description="Helical" evidence="17">
    <location>
        <begin position="325"/>
        <end position="345"/>
    </location>
</feature>
<evidence type="ECO:0000256" key="13">
    <source>
        <dbReference type="ARBA" id="ARBA00023136"/>
    </source>
</evidence>
<protein>
    <recommendedName>
        <fullName evidence="6">dolichyl-phosphooligosaccharide-protein glycotransferase</fullName>
        <ecNumber evidence="6">2.4.99.21</ecNumber>
    </recommendedName>
    <alternativeName>
        <fullName evidence="15">Oligosaccharyl transferase</fullName>
    </alternativeName>
</protein>
<dbReference type="Pfam" id="PF22627">
    <property type="entry name" value="AglB_core-like"/>
    <property type="match status" value="1"/>
</dbReference>
<feature type="transmembrane region" description="Helical" evidence="17">
    <location>
        <begin position="212"/>
        <end position="229"/>
    </location>
</feature>
<reference evidence="21 22" key="1">
    <citation type="submission" date="2017-11" db="EMBL/GenBank/DDBJ databases">
        <title>Isolation and Characterization of Family Methanocellaceae Species from Potential Methane Hydrate Area Offshore Southwestern Taiwan.</title>
        <authorList>
            <person name="Zhang W.-L."/>
            <person name="Chen W.-C."/>
            <person name="Lai M.-C."/>
            <person name="Chen S.-C."/>
        </authorList>
    </citation>
    <scope>NUCLEOTIDE SEQUENCE [LARGE SCALE GENOMIC DNA]</scope>
    <source>
        <strain evidence="21 22">CWC-04</strain>
    </source>
</reference>
<feature type="transmembrane region" description="Helical" evidence="17">
    <location>
        <begin position="148"/>
        <end position="168"/>
    </location>
</feature>
<feature type="transmembrane region" description="Helical" evidence="17">
    <location>
        <begin position="174"/>
        <end position="192"/>
    </location>
</feature>
<dbReference type="InterPro" id="IPR041154">
    <property type="entry name" value="AglB_P1"/>
</dbReference>
<feature type="domain" description="Oligosaccharyl transferase STT3 N-terminal" evidence="18">
    <location>
        <begin position="36"/>
        <end position="464"/>
    </location>
</feature>
<evidence type="ECO:0000256" key="1">
    <source>
        <dbReference type="ARBA" id="ARBA00001936"/>
    </source>
</evidence>
<evidence type="ECO:0000256" key="10">
    <source>
        <dbReference type="ARBA" id="ARBA00022723"/>
    </source>
</evidence>
<evidence type="ECO:0000256" key="12">
    <source>
        <dbReference type="ARBA" id="ARBA00022989"/>
    </source>
</evidence>
<evidence type="ECO:0000256" key="14">
    <source>
        <dbReference type="ARBA" id="ARBA00023211"/>
    </source>
</evidence>
<dbReference type="PANTHER" id="PTHR13872">
    <property type="entry name" value="DOLICHYL-DIPHOSPHOOLIGOSACCHARIDE--PROTEIN GLYCOSYLTRANSFERASE SUBUNIT"/>
    <property type="match status" value="1"/>
</dbReference>
<evidence type="ECO:0000259" key="20">
    <source>
        <dbReference type="Pfam" id="PF22627"/>
    </source>
</evidence>
<organism evidence="21 22">
    <name type="scientific">Methanooceanicella nereidis</name>
    <dbReference type="NCBI Taxonomy" id="2052831"/>
    <lineage>
        <taxon>Archaea</taxon>
        <taxon>Methanobacteriati</taxon>
        <taxon>Methanobacteriota</taxon>
        <taxon>Stenosarchaea group</taxon>
        <taxon>Methanomicrobia</taxon>
        <taxon>Methanocellales</taxon>
        <taxon>Methanocellaceae</taxon>
        <taxon>Methanooceanicella</taxon>
    </lineage>
</organism>
<evidence type="ECO:0000313" key="21">
    <source>
        <dbReference type="EMBL" id="MCD1294171.1"/>
    </source>
</evidence>
<dbReference type="Gene3D" id="2.60.40.3390">
    <property type="match status" value="1"/>
</dbReference>
<evidence type="ECO:0000256" key="3">
    <source>
        <dbReference type="ARBA" id="ARBA00004651"/>
    </source>
</evidence>
<keyword evidence="7" id="KW-0328">Glycosyltransferase</keyword>
<comment type="catalytic activity">
    <reaction evidence="16">
        <text>an archaeal dolichyl phosphooligosaccharide + [protein]-L-asparagine = an archaeal dolichyl phosphate + a glycoprotein with the oligosaccharide chain attached by N-beta-D-glycosyl linkage to a protein L-asparagine.</text>
        <dbReference type="EC" id="2.4.99.21"/>
    </reaction>
</comment>
<feature type="transmembrane region" description="Helical" evidence="17">
    <location>
        <begin position="89"/>
        <end position="110"/>
    </location>
</feature>
<evidence type="ECO:0000256" key="9">
    <source>
        <dbReference type="ARBA" id="ARBA00022692"/>
    </source>
</evidence>
<dbReference type="GO" id="GO:0004576">
    <property type="term" value="F:oligosaccharyl transferase activity"/>
    <property type="evidence" value="ECO:0007669"/>
    <property type="project" value="InterPro"/>
</dbReference>
<evidence type="ECO:0000259" key="18">
    <source>
        <dbReference type="Pfam" id="PF02516"/>
    </source>
</evidence>
<dbReference type="NCBIfam" id="TIGR04154">
    <property type="entry name" value="archaeo_STT3"/>
    <property type="match status" value="1"/>
</dbReference>
<keyword evidence="22" id="KW-1185">Reference proteome</keyword>
<evidence type="ECO:0000256" key="7">
    <source>
        <dbReference type="ARBA" id="ARBA00022676"/>
    </source>
</evidence>
<dbReference type="EMBL" id="PGCK01000002">
    <property type="protein sequence ID" value="MCD1294171.1"/>
    <property type="molecule type" value="Genomic_DNA"/>
</dbReference>
<comment type="cofactor">
    <cofactor evidence="2">
        <name>Mg(2+)</name>
        <dbReference type="ChEBI" id="CHEBI:18420"/>
    </cofactor>
</comment>
<dbReference type="InterPro" id="IPR048307">
    <property type="entry name" value="STT3_N"/>
</dbReference>
<feature type="transmembrane region" description="Helical" evidence="17">
    <location>
        <begin position="122"/>
        <end position="139"/>
    </location>
</feature>
<gene>
    <name evidence="21" type="ORF">CUJ83_04075</name>
</gene>
<keyword evidence="11" id="KW-0460">Magnesium</keyword>
<dbReference type="InterPro" id="IPR003674">
    <property type="entry name" value="Oligo_trans_STT3"/>
</dbReference>
<accession>A0AAP2RC14</accession>
<dbReference type="PANTHER" id="PTHR13872:SF1">
    <property type="entry name" value="DOLICHYL-DIPHOSPHOOLIGOSACCHARIDE--PROTEIN GLYCOSYLTRANSFERASE SUBUNIT STT3B"/>
    <property type="match status" value="1"/>
</dbReference>
<keyword evidence="10" id="KW-0479">Metal-binding</keyword>
<keyword evidence="12 17" id="KW-1133">Transmembrane helix</keyword>
<evidence type="ECO:0000256" key="6">
    <source>
        <dbReference type="ARBA" id="ARBA00012602"/>
    </source>
</evidence>